<proteinExistence type="predicted"/>
<accession>A0A382KN01</accession>
<sequence>VIDKEFFAQNGYLNLENIIDEKTVAKINQAADKMLNEFNGIQKNRAFLL</sequence>
<organism evidence="1">
    <name type="scientific">marine metagenome</name>
    <dbReference type="NCBI Taxonomy" id="408172"/>
    <lineage>
        <taxon>unclassified sequences</taxon>
        <taxon>metagenomes</taxon>
        <taxon>ecological metagenomes</taxon>
    </lineage>
</organism>
<name>A0A382KN01_9ZZZZ</name>
<reference evidence="1" key="1">
    <citation type="submission" date="2018-05" db="EMBL/GenBank/DDBJ databases">
        <authorList>
            <person name="Lanie J.A."/>
            <person name="Ng W.-L."/>
            <person name="Kazmierczak K.M."/>
            <person name="Andrzejewski T.M."/>
            <person name="Davidsen T.M."/>
            <person name="Wayne K.J."/>
            <person name="Tettelin H."/>
            <person name="Glass J.I."/>
            <person name="Rusch D."/>
            <person name="Podicherti R."/>
            <person name="Tsui H.-C.T."/>
            <person name="Winkler M.E."/>
        </authorList>
    </citation>
    <scope>NUCLEOTIDE SEQUENCE</scope>
</reference>
<dbReference type="AlphaFoldDB" id="A0A382KN01"/>
<protein>
    <submittedName>
        <fullName evidence="1">Uncharacterized protein</fullName>
    </submittedName>
</protein>
<gene>
    <name evidence="1" type="ORF">METZ01_LOCUS278470</name>
</gene>
<dbReference type="SUPFAM" id="SSF51197">
    <property type="entry name" value="Clavaminate synthase-like"/>
    <property type="match status" value="1"/>
</dbReference>
<evidence type="ECO:0000313" key="1">
    <source>
        <dbReference type="EMBL" id="SVC25616.1"/>
    </source>
</evidence>
<dbReference type="EMBL" id="UINC01081602">
    <property type="protein sequence ID" value="SVC25616.1"/>
    <property type="molecule type" value="Genomic_DNA"/>
</dbReference>
<feature type="non-terminal residue" evidence="1">
    <location>
        <position position="1"/>
    </location>
</feature>